<evidence type="ECO:0000313" key="2">
    <source>
        <dbReference type="Proteomes" id="UP000029965"/>
    </source>
</evidence>
<keyword evidence="2" id="KW-1185">Reference proteome</keyword>
<evidence type="ECO:0008006" key="3">
    <source>
        <dbReference type="Google" id="ProtNLM"/>
    </source>
</evidence>
<dbReference type="GeneTree" id="ENSGT00940000164248"/>
<dbReference type="Ensembl" id="ENSCSAT00000005001.1">
    <property type="protein sequence ID" value="ENSCSAP00000003244.1"/>
    <property type="gene ID" value="ENSCSAG00000006955.1"/>
</dbReference>
<dbReference type="STRING" id="60711.ENSCSAP00000003244"/>
<dbReference type="GO" id="GO:0010811">
    <property type="term" value="P:positive regulation of cell-substrate adhesion"/>
    <property type="evidence" value="ECO:0007669"/>
    <property type="project" value="TreeGrafter"/>
</dbReference>
<dbReference type="GO" id="GO:0008201">
    <property type="term" value="F:heparin binding"/>
    <property type="evidence" value="ECO:0007669"/>
    <property type="project" value="TreeGrafter"/>
</dbReference>
<dbReference type="Gene3D" id="3.80.10.10">
    <property type="entry name" value="Ribonuclease Inhibitor"/>
    <property type="match status" value="1"/>
</dbReference>
<proteinExistence type="predicted"/>
<reference evidence="1 2" key="1">
    <citation type="submission" date="2014-03" db="EMBL/GenBank/DDBJ databases">
        <authorList>
            <person name="Warren W."/>
            <person name="Wilson R.K."/>
        </authorList>
    </citation>
    <scope>NUCLEOTIDE SEQUENCE</scope>
</reference>
<dbReference type="Bgee" id="ENSCSAG00000006955">
    <property type="expression patterns" value="Expressed in blood"/>
</dbReference>
<name>A0A0D9R3Q5_CHLSB</name>
<dbReference type="eggNOG" id="KOG0619">
    <property type="taxonomic scope" value="Eukaryota"/>
</dbReference>
<dbReference type="Pfam" id="PF13855">
    <property type="entry name" value="LRR_8"/>
    <property type="match status" value="1"/>
</dbReference>
<reference evidence="1" key="3">
    <citation type="submission" date="2025-09" db="UniProtKB">
        <authorList>
            <consortium name="Ensembl"/>
        </authorList>
    </citation>
    <scope>IDENTIFICATION</scope>
</reference>
<evidence type="ECO:0000313" key="1">
    <source>
        <dbReference type="Ensembl" id="ENSCSAP00000003244.1"/>
    </source>
</evidence>
<dbReference type="PANTHER" id="PTHR46544">
    <property type="entry name" value="EXTRACELLULAR MATRIX PROTEIN 2-RELATED"/>
    <property type="match status" value="1"/>
</dbReference>
<dbReference type="EMBL" id="AQIB01153631">
    <property type="status" value="NOT_ANNOTATED_CDS"/>
    <property type="molecule type" value="Genomic_DNA"/>
</dbReference>
<dbReference type="GO" id="GO:0031012">
    <property type="term" value="C:extracellular matrix"/>
    <property type="evidence" value="ECO:0007669"/>
    <property type="project" value="TreeGrafter"/>
</dbReference>
<dbReference type="InterPro" id="IPR032675">
    <property type="entry name" value="LRR_dom_sf"/>
</dbReference>
<dbReference type="Proteomes" id="UP000029965">
    <property type="component" value="Chromosome X"/>
</dbReference>
<organism evidence="1 2">
    <name type="scientific">Chlorocebus sabaeus</name>
    <name type="common">Green monkey</name>
    <name type="synonym">Simia sabaea</name>
    <dbReference type="NCBI Taxonomy" id="60711"/>
    <lineage>
        <taxon>Eukaryota</taxon>
        <taxon>Metazoa</taxon>
        <taxon>Chordata</taxon>
        <taxon>Craniata</taxon>
        <taxon>Vertebrata</taxon>
        <taxon>Euteleostomi</taxon>
        <taxon>Mammalia</taxon>
        <taxon>Eutheria</taxon>
        <taxon>Euarchontoglires</taxon>
        <taxon>Primates</taxon>
        <taxon>Haplorrhini</taxon>
        <taxon>Catarrhini</taxon>
        <taxon>Cercopithecidae</taxon>
        <taxon>Cercopithecinae</taxon>
        <taxon>Chlorocebus</taxon>
    </lineage>
</organism>
<protein>
    <recommendedName>
        <fullName evidence="3">Leucine rich repeat containing 58</fullName>
    </recommendedName>
</protein>
<dbReference type="InterPro" id="IPR001611">
    <property type="entry name" value="Leu-rich_rpt"/>
</dbReference>
<dbReference type="GO" id="GO:0070052">
    <property type="term" value="F:collagen V binding"/>
    <property type="evidence" value="ECO:0007669"/>
    <property type="project" value="TreeGrafter"/>
</dbReference>
<reference evidence="1" key="2">
    <citation type="submission" date="2025-08" db="UniProtKB">
        <authorList>
            <consortium name="Ensembl"/>
        </authorList>
    </citation>
    <scope>IDENTIFICATION</scope>
</reference>
<sequence length="124" mass="13716">MKPGLEFLHLPHNRLQADGISVSFLGLHTSLAELLLDHNQLQAIPRGLLGLKGLQVLGLSHNRTRQVPLNSICDMRVAQDSNLISIHLENNLTDQRRIPPTAFSCIQAYHSVVLQPQLGEEEGS</sequence>
<dbReference type="GO" id="GO:0030198">
    <property type="term" value="P:extracellular matrix organization"/>
    <property type="evidence" value="ECO:0007669"/>
    <property type="project" value="TreeGrafter"/>
</dbReference>
<accession>A0A0D9R3Q5</accession>
<dbReference type="SUPFAM" id="SSF52058">
    <property type="entry name" value="L domain-like"/>
    <property type="match status" value="1"/>
</dbReference>
<dbReference type="PANTHER" id="PTHR46544:SF2">
    <property type="entry name" value="EXTRACELLULAR MATRIX PROTEIN 2-RELATED"/>
    <property type="match status" value="1"/>
</dbReference>
<dbReference type="AlphaFoldDB" id="A0A0D9R3Q5"/>
<dbReference type="InterPro" id="IPR043184">
    <property type="entry name" value="ECM2"/>
</dbReference>